<keyword evidence="1" id="KW-1133">Transmembrane helix</keyword>
<protein>
    <submittedName>
        <fullName evidence="2">Type I phosphodiesterase/nucleotide pyrophosphatase</fullName>
    </submittedName>
</protein>
<dbReference type="InterPro" id="IPR002591">
    <property type="entry name" value="Phosphodiest/P_Trfase"/>
</dbReference>
<dbReference type="Gene3D" id="3.40.720.10">
    <property type="entry name" value="Alkaline Phosphatase, subunit A"/>
    <property type="match status" value="1"/>
</dbReference>
<organism evidence="2">
    <name type="scientific">uncultured marine thaumarchaeote AD1000_17_C04</name>
    <dbReference type="NCBI Taxonomy" id="1455895"/>
    <lineage>
        <taxon>Archaea</taxon>
        <taxon>Nitrososphaerota</taxon>
        <taxon>environmental samples</taxon>
    </lineage>
</organism>
<dbReference type="Pfam" id="PF01663">
    <property type="entry name" value="Phosphodiest"/>
    <property type="match status" value="1"/>
</dbReference>
<keyword evidence="1" id="KW-0812">Transmembrane</keyword>
<dbReference type="AlphaFoldDB" id="A0A075FKA9"/>
<dbReference type="InterPro" id="IPR017850">
    <property type="entry name" value="Alkaline_phosphatase_core_sf"/>
</dbReference>
<reference evidence="2" key="1">
    <citation type="journal article" date="2014" name="Genome Biol. Evol.">
        <title>Pangenome evidence for extensive interdomain horizontal transfer affecting lineage core and shell genes in uncultured planktonic thaumarchaeota and euryarchaeota.</title>
        <authorList>
            <person name="Deschamps P."/>
            <person name="Zivanovic Y."/>
            <person name="Moreira D."/>
            <person name="Rodriguez-Valera F."/>
            <person name="Lopez-Garcia P."/>
        </authorList>
    </citation>
    <scope>NUCLEOTIDE SEQUENCE</scope>
</reference>
<feature type="transmembrane region" description="Helical" evidence="1">
    <location>
        <begin position="208"/>
        <end position="226"/>
    </location>
</feature>
<dbReference type="EMBL" id="KF900352">
    <property type="protein sequence ID" value="AIE91930.1"/>
    <property type="molecule type" value="Genomic_DNA"/>
</dbReference>
<keyword evidence="1" id="KW-0472">Membrane</keyword>
<proteinExistence type="predicted"/>
<accession>A0A075FKA9</accession>
<sequence length="247" mass="27954">MSYHKPHYKKYSLANLAPTILSHFGKKSKNILNDNLIQTSLDGCQSVVLILIDGLGFNLIKNSLHNQLLDKLYYNNVVIPITSTFPSTTSTALSTVNTGMTPQHHGIIGHTMYLRKYGTIANMVNFSPESDRNSSRLAKFGLDPETFLPNNTLYQSLSDIDVESKVLTRWIYKKSALSRMLHKGSDVLPYVNSSDMFLNLSKLVNKKLHLLLFIGMLLILHHMFMVHSLPKSKVNYAISYLDYLMNS</sequence>
<evidence type="ECO:0000256" key="1">
    <source>
        <dbReference type="SAM" id="Phobius"/>
    </source>
</evidence>
<name>A0A075FKA9_9ARCH</name>
<dbReference type="SUPFAM" id="SSF53649">
    <property type="entry name" value="Alkaline phosphatase-like"/>
    <property type="match status" value="1"/>
</dbReference>
<evidence type="ECO:0000313" key="2">
    <source>
        <dbReference type="EMBL" id="AIE91930.1"/>
    </source>
</evidence>